<dbReference type="EMBL" id="BGPR01179813">
    <property type="protein sequence ID" value="GBM58958.1"/>
    <property type="molecule type" value="Genomic_DNA"/>
</dbReference>
<sequence>MGRIGRGPRKNLPSSYYHSQGNRPDVLGTPDPELVNQWHAMSKHSRARSHHSLYVTDPHWATPSRPHWANENTALPGSQKRHLRPLRGQLKKNFNRYGLPYIQHCNQPISTTSEKTATFALETITP</sequence>
<name>A0A4Y2H2J0_ARAVE</name>
<accession>A0A4Y2H2J0</accession>
<dbReference type="Proteomes" id="UP000499080">
    <property type="component" value="Unassembled WGS sequence"/>
</dbReference>
<evidence type="ECO:0000313" key="2">
    <source>
        <dbReference type="EMBL" id="GBM58958.1"/>
    </source>
</evidence>
<feature type="region of interest" description="Disordered" evidence="1">
    <location>
        <begin position="1"/>
        <end position="31"/>
    </location>
</feature>
<keyword evidence="3" id="KW-1185">Reference proteome</keyword>
<protein>
    <submittedName>
        <fullName evidence="2">Uncharacterized protein</fullName>
    </submittedName>
</protein>
<reference evidence="2 3" key="1">
    <citation type="journal article" date="2019" name="Sci. Rep.">
        <title>Orb-weaving spider Araneus ventricosus genome elucidates the spidroin gene catalogue.</title>
        <authorList>
            <person name="Kono N."/>
            <person name="Nakamura H."/>
            <person name="Ohtoshi R."/>
            <person name="Moran D.A.P."/>
            <person name="Shinohara A."/>
            <person name="Yoshida Y."/>
            <person name="Fujiwara M."/>
            <person name="Mori M."/>
            <person name="Tomita M."/>
            <person name="Arakawa K."/>
        </authorList>
    </citation>
    <scope>NUCLEOTIDE SEQUENCE [LARGE SCALE GENOMIC DNA]</scope>
</reference>
<proteinExistence type="predicted"/>
<feature type="compositionally biased region" description="Polar residues" evidence="1">
    <location>
        <begin position="12"/>
        <end position="22"/>
    </location>
</feature>
<comment type="caution">
    <text evidence="2">The sequence shown here is derived from an EMBL/GenBank/DDBJ whole genome shotgun (WGS) entry which is preliminary data.</text>
</comment>
<feature type="region of interest" description="Disordered" evidence="1">
    <location>
        <begin position="58"/>
        <end position="81"/>
    </location>
</feature>
<evidence type="ECO:0000256" key="1">
    <source>
        <dbReference type="SAM" id="MobiDB-lite"/>
    </source>
</evidence>
<gene>
    <name evidence="2" type="ORF">AVEN_124114_1</name>
</gene>
<organism evidence="2 3">
    <name type="scientific">Araneus ventricosus</name>
    <name type="common">Orbweaver spider</name>
    <name type="synonym">Epeira ventricosa</name>
    <dbReference type="NCBI Taxonomy" id="182803"/>
    <lineage>
        <taxon>Eukaryota</taxon>
        <taxon>Metazoa</taxon>
        <taxon>Ecdysozoa</taxon>
        <taxon>Arthropoda</taxon>
        <taxon>Chelicerata</taxon>
        <taxon>Arachnida</taxon>
        <taxon>Araneae</taxon>
        <taxon>Araneomorphae</taxon>
        <taxon>Entelegynae</taxon>
        <taxon>Araneoidea</taxon>
        <taxon>Araneidae</taxon>
        <taxon>Araneus</taxon>
    </lineage>
</organism>
<dbReference type="AlphaFoldDB" id="A0A4Y2H2J0"/>
<evidence type="ECO:0000313" key="3">
    <source>
        <dbReference type="Proteomes" id="UP000499080"/>
    </source>
</evidence>